<comment type="caution">
    <text evidence="1">The sequence shown here is derived from an EMBL/GenBank/DDBJ whole genome shotgun (WGS) entry which is preliminary data.</text>
</comment>
<reference evidence="1" key="1">
    <citation type="journal article" date="2014" name="Front. Microbiol.">
        <title>High frequency of phylogenetically diverse reductive dehalogenase-homologous genes in deep subseafloor sedimentary metagenomes.</title>
        <authorList>
            <person name="Kawai M."/>
            <person name="Futagami T."/>
            <person name="Toyoda A."/>
            <person name="Takaki Y."/>
            <person name="Nishi S."/>
            <person name="Hori S."/>
            <person name="Arai W."/>
            <person name="Tsubouchi T."/>
            <person name="Morono Y."/>
            <person name="Uchiyama I."/>
            <person name="Ito T."/>
            <person name="Fujiyama A."/>
            <person name="Inagaki F."/>
            <person name="Takami H."/>
        </authorList>
    </citation>
    <scope>NUCLEOTIDE SEQUENCE</scope>
    <source>
        <strain evidence="1">Expedition CK06-06</strain>
    </source>
</reference>
<proteinExistence type="predicted"/>
<feature type="non-terminal residue" evidence="1">
    <location>
        <position position="46"/>
    </location>
</feature>
<organism evidence="1">
    <name type="scientific">marine sediment metagenome</name>
    <dbReference type="NCBI Taxonomy" id="412755"/>
    <lineage>
        <taxon>unclassified sequences</taxon>
        <taxon>metagenomes</taxon>
        <taxon>ecological metagenomes</taxon>
    </lineage>
</organism>
<name>X0Y9V9_9ZZZZ</name>
<dbReference type="EMBL" id="BARS01050966">
    <property type="protein sequence ID" value="GAG52624.1"/>
    <property type="molecule type" value="Genomic_DNA"/>
</dbReference>
<gene>
    <name evidence="1" type="ORF">S01H1_75992</name>
</gene>
<evidence type="ECO:0000313" key="1">
    <source>
        <dbReference type="EMBL" id="GAG52624.1"/>
    </source>
</evidence>
<protein>
    <submittedName>
        <fullName evidence="1">Uncharacterized protein</fullName>
    </submittedName>
</protein>
<accession>X0Y9V9</accession>
<sequence>MTTHHIQLVQRMRAYLEPNGSLGTDHTGTLGDFWDLPFIEGTADLT</sequence>
<dbReference type="AlphaFoldDB" id="X0Y9V9"/>